<proteinExistence type="predicted"/>
<dbReference type="Proteomes" id="UP001205998">
    <property type="component" value="Unassembled WGS sequence"/>
</dbReference>
<comment type="caution">
    <text evidence="2">The sequence shown here is derived from an EMBL/GenBank/DDBJ whole genome shotgun (WGS) entry which is preliminary data.</text>
</comment>
<protein>
    <submittedName>
        <fullName evidence="2">Protein FAM13A-like isoform X2</fullName>
    </submittedName>
</protein>
<dbReference type="PANTHER" id="PTHR15904">
    <property type="entry name" value="FAM13"/>
    <property type="match status" value="1"/>
</dbReference>
<feature type="domain" description="Rho-GAP" evidence="1">
    <location>
        <begin position="7"/>
        <end position="166"/>
    </location>
</feature>
<dbReference type="GO" id="GO:0007165">
    <property type="term" value="P:signal transduction"/>
    <property type="evidence" value="ECO:0007669"/>
    <property type="project" value="InterPro"/>
</dbReference>
<dbReference type="PROSITE" id="PS50238">
    <property type="entry name" value="RHOGAP"/>
    <property type="match status" value="1"/>
</dbReference>
<name>A0AAD5FP96_SILAS</name>
<organism evidence="2 3">
    <name type="scientific">Silurus asotus</name>
    <name type="common">Amur catfish</name>
    <name type="synonym">Parasilurus asotus</name>
    <dbReference type="NCBI Taxonomy" id="30991"/>
    <lineage>
        <taxon>Eukaryota</taxon>
        <taxon>Metazoa</taxon>
        <taxon>Chordata</taxon>
        <taxon>Craniata</taxon>
        <taxon>Vertebrata</taxon>
        <taxon>Euteleostomi</taxon>
        <taxon>Actinopterygii</taxon>
        <taxon>Neopterygii</taxon>
        <taxon>Teleostei</taxon>
        <taxon>Ostariophysi</taxon>
        <taxon>Siluriformes</taxon>
        <taxon>Siluridae</taxon>
        <taxon>Silurus</taxon>
    </lineage>
</organism>
<dbReference type="InterPro" id="IPR008936">
    <property type="entry name" value="Rho_GTPase_activation_prot"/>
</dbReference>
<gene>
    <name evidence="2" type="ORF">C0J50_17675</name>
</gene>
<keyword evidence="3" id="KW-1185">Reference proteome</keyword>
<dbReference type="EMBL" id="MU551610">
    <property type="protein sequence ID" value="KAI5622797.1"/>
    <property type="molecule type" value="Genomic_DNA"/>
</dbReference>
<feature type="non-terminal residue" evidence="2">
    <location>
        <position position="1"/>
    </location>
</feature>
<dbReference type="PANTHER" id="PTHR15904:SF19">
    <property type="entry name" value="PROTEIN FAM13C"/>
    <property type="match status" value="1"/>
</dbReference>
<dbReference type="InterPro" id="IPR039102">
    <property type="entry name" value="FAM13"/>
</dbReference>
<sequence length="166" mass="18701">STALFGASLQHLREEGRLQHGVPLVLKSMVDFLEKYGLQQTGVFRVCGSAKCCKTLRECLDRGESVDLERADVPTVATLLKLYLREIPGGLIPHIHSMCMQQALKDAKEGTELVESLKEILHRLPDDNYNLLSYLLYFLSQVAAHSQWNHMTSENLAKVFGPCIFR</sequence>
<feature type="non-terminal residue" evidence="2">
    <location>
        <position position="166"/>
    </location>
</feature>
<dbReference type="SUPFAM" id="SSF48350">
    <property type="entry name" value="GTPase activation domain, GAP"/>
    <property type="match status" value="1"/>
</dbReference>
<evidence type="ECO:0000259" key="1">
    <source>
        <dbReference type="PROSITE" id="PS50238"/>
    </source>
</evidence>
<dbReference type="Pfam" id="PF00620">
    <property type="entry name" value="RhoGAP"/>
    <property type="match status" value="1"/>
</dbReference>
<accession>A0AAD5FP96</accession>
<dbReference type="InterPro" id="IPR000198">
    <property type="entry name" value="RhoGAP_dom"/>
</dbReference>
<evidence type="ECO:0000313" key="3">
    <source>
        <dbReference type="Proteomes" id="UP001205998"/>
    </source>
</evidence>
<dbReference type="AlphaFoldDB" id="A0AAD5FP96"/>
<dbReference type="SMART" id="SM00324">
    <property type="entry name" value="RhoGAP"/>
    <property type="match status" value="1"/>
</dbReference>
<reference evidence="2" key="1">
    <citation type="submission" date="2018-07" db="EMBL/GenBank/DDBJ databases">
        <title>Comparative genomics of catfishes provides insights into carnivory and benthic adaptation.</title>
        <authorList>
            <person name="Zhang Y."/>
            <person name="Wang D."/>
            <person name="Peng Z."/>
            <person name="Zheng S."/>
            <person name="Shao F."/>
            <person name="Tao W."/>
        </authorList>
    </citation>
    <scope>NUCLEOTIDE SEQUENCE</scope>
    <source>
        <strain evidence="2">Chongqing</strain>
    </source>
</reference>
<evidence type="ECO:0000313" key="2">
    <source>
        <dbReference type="EMBL" id="KAI5622797.1"/>
    </source>
</evidence>
<dbReference type="Gene3D" id="1.10.555.10">
    <property type="entry name" value="Rho GTPase activation protein"/>
    <property type="match status" value="1"/>
</dbReference>